<proteinExistence type="inferred from homology"/>
<evidence type="ECO:0000256" key="3">
    <source>
        <dbReference type="ARBA" id="ARBA00022729"/>
    </source>
</evidence>
<dbReference type="EMBL" id="JABBHF010000007">
    <property type="protein sequence ID" value="NMH88427.1"/>
    <property type="molecule type" value="Genomic_DNA"/>
</dbReference>
<protein>
    <submittedName>
        <fullName evidence="8">C40 family peptidase</fullName>
    </submittedName>
</protein>
<dbReference type="PROSITE" id="PS51935">
    <property type="entry name" value="NLPC_P60"/>
    <property type="match status" value="1"/>
</dbReference>
<keyword evidence="4" id="KW-0378">Hydrolase</keyword>
<dbReference type="SUPFAM" id="SSF54001">
    <property type="entry name" value="Cysteine proteinases"/>
    <property type="match status" value="1"/>
</dbReference>
<evidence type="ECO:0000313" key="9">
    <source>
        <dbReference type="Proteomes" id="UP000746690"/>
    </source>
</evidence>
<evidence type="ECO:0000313" key="8">
    <source>
        <dbReference type="EMBL" id="NMH88427.1"/>
    </source>
</evidence>
<comment type="caution">
    <text evidence="8">The sequence shown here is derived from an EMBL/GenBank/DDBJ whole genome shotgun (WGS) entry which is preliminary data.</text>
</comment>
<dbReference type="Gene3D" id="3.90.1720.10">
    <property type="entry name" value="endopeptidase domain like (from Nostoc punctiforme)"/>
    <property type="match status" value="1"/>
</dbReference>
<accession>A0ABX1RXW6</accession>
<evidence type="ECO:0000256" key="4">
    <source>
        <dbReference type="ARBA" id="ARBA00022801"/>
    </source>
</evidence>
<sequence>MHRAIIILLIFISLASCKSSKRTKSKKQAPTTVISRKKTDTHKTKTTATPKKTSKADNIVNYAKQFKGVRYKWGGTTKSGMDCSGLVFESFRAHDIFLPRISRDIAKKGHEISLKKAQEGDLLFFKTGKSRRNNINHVGLVIKSKSGDIAFIHATSSRGVIVSKLSEKYWKSAFIQARRIL</sequence>
<evidence type="ECO:0000256" key="6">
    <source>
        <dbReference type="SAM" id="MobiDB-lite"/>
    </source>
</evidence>
<organism evidence="8 9">
    <name type="scientific">Flavivirga algicola</name>
    <dbReference type="NCBI Taxonomy" id="2729136"/>
    <lineage>
        <taxon>Bacteria</taxon>
        <taxon>Pseudomonadati</taxon>
        <taxon>Bacteroidota</taxon>
        <taxon>Flavobacteriia</taxon>
        <taxon>Flavobacteriales</taxon>
        <taxon>Flavobacteriaceae</taxon>
        <taxon>Flavivirga</taxon>
    </lineage>
</organism>
<dbReference type="InterPro" id="IPR000064">
    <property type="entry name" value="NLP_P60_dom"/>
</dbReference>
<dbReference type="PANTHER" id="PTHR47360">
    <property type="entry name" value="MUREIN DD-ENDOPEPTIDASE MEPS/MUREIN LD-CARBOXYPEPTIDASE"/>
    <property type="match status" value="1"/>
</dbReference>
<evidence type="ECO:0000259" key="7">
    <source>
        <dbReference type="PROSITE" id="PS51935"/>
    </source>
</evidence>
<gene>
    <name evidence="8" type="ORF">HHX25_13015</name>
</gene>
<evidence type="ECO:0000256" key="1">
    <source>
        <dbReference type="ARBA" id="ARBA00007074"/>
    </source>
</evidence>
<keyword evidence="2" id="KW-0645">Protease</keyword>
<feature type="region of interest" description="Disordered" evidence="6">
    <location>
        <begin position="23"/>
        <end position="52"/>
    </location>
</feature>
<dbReference type="PANTHER" id="PTHR47360:SF1">
    <property type="entry name" value="ENDOPEPTIDASE NLPC-RELATED"/>
    <property type="match status" value="1"/>
</dbReference>
<keyword evidence="3" id="KW-0732">Signal</keyword>
<comment type="similarity">
    <text evidence="1">Belongs to the peptidase C40 family.</text>
</comment>
<evidence type="ECO:0000256" key="2">
    <source>
        <dbReference type="ARBA" id="ARBA00022670"/>
    </source>
</evidence>
<dbReference type="InterPro" id="IPR038765">
    <property type="entry name" value="Papain-like_cys_pep_sf"/>
</dbReference>
<keyword evidence="9" id="KW-1185">Reference proteome</keyword>
<dbReference type="PROSITE" id="PS51257">
    <property type="entry name" value="PROKAR_LIPOPROTEIN"/>
    <property type="match status" value="1"/>
</dbReference>
<evidence type="ECO:0000256" key="5">
    <source>
        <dbReference type="ARBA" id="ARBA00022807"/>
    </source>
</evidence>
<name>A0ABX1RXW6_9FLAO</name>
<dbReference type="RefSeq" id="WP_169674194.1">
    <property type="nucleotide sequence ID" value="NZ_JABBHF010000007.1"/>
</dbReference>
<keyword evidence="5" id="KW-0788">Thiol protease</keyword>
<dbReference type="Pfam" id="PF00877">
    <property type="entry name" value="NLPC_P60"/>
    <property type="match status" value="1"/>
</dbReference>
<dbReference type="InterPro" id="IPR052062">
    <property type="entry name" value="Murein_DD/LD_carboxypeptidase"/>
</dbReference>
<feature type="domain" description="NlpC/P60" evidence="7">
    <location>
        <begin position="53"/>
        <end position="181"/>
    </location>
</feature>
<reference evidence="8 9" key="1">
    <citation type="submission" date="2020-04" db="EMBL/GenBank/DDBJ databases">
        <title>A Flavivirga sp. nov.</title>
        <authorList>
            <person name="Sun X."/>
        </authorList>
    </citation>
    <scope>NUCLEOTIDE SEQUENCE [LARGE SCALE GENOMIC DNA]</scope>
    <source>
        <strain evidence="8 9">Y03</strain>
    </source>
</reference>
<dbReference type="Proteomes" id="UP000746690">
    <property type="component" value="Unassembled WGS sequence"/>
</dbReference>